<comment type="catalytic activity">
    <reaction evidence="1">
        <text>inosine + phosphate = alpha-D-ribose 1-phosphate + hypoxanthine</text>
        <dbReference type="Rhea" id="RHEA:27646"/>
        <dbReference type="ChEBI" id="CHEBI:17368"/>
        <dbReference type="ChEBI" id="CHEBI:17596"/>
        <dbReference type="ChEBI" id="CHEBI:43474"/>
        <dbReference type="ChEBI" id="CHEBI:57720"/>
        <dbReference type="EC" id="2.4.2.1"/>
    </reaction>
    <physiologicalReaction direction="left-to-right" evidence="1">
        <dbReference type="Rhea" id="RHEA:27647"/>
    </physiologicalReaction>
</comment>
<keyword evidence="5" id="KW-0378">Hydrolase</keyword>
<keyword evidence="3" id="KW-0808">Transferase</keyword>
<evidence type="ECO:0000256" key="9">
    <source>
        <dbReference type="ARBA" id="ARBA00049893"/>
    </source>
</evidence>
<dbReference type="InterPro" id="IPR038371">
    <property type="entry name" value="Cu_polyphenol_OxRdtase_sf"/>
</dbReference>
<comment type="catalytic activity">
    <reaction evidence="8">
        <text>adenosine + phosphate = alpha-D-ribose 1-phosphate + adenine</text>
        <dbReference type="Rhea" id="RHEA:27642"/>
        <dbReference type="ChEBI" id="CHEBI:16335"/>
        <dbReference type="ChEBI" id="CHEBI:16708"/>
        <dbReference type="ChEBI" id="CHEBI:43474"/>
        <dbReference type="ChEBI" id="CHEBI:57720"/>
        <dbReference type="EC" id="2.4.2.1"/>
    </reaction>
    <physiologicalReaction direction="left-to-right" evidence="8">
        <dbReference type="Rhea" id="RHEA:27643"/>
    </physiologicalReaction>
</comment>
<dbReference type="PANTHER" id="PTHR30616:SF2">
    <property type="entry name" value="PURINE NUCLEOSIDE PHOSPHORYLASE LACC1"/>
    <property type="match status" value="1"/>
</dbReference>
<comment type="catalytic activity">
    <reaction evidence="7">
        <text>adenosine + H2O + H(+) = inosine + NH4(+)</text>
        <dbReference type="Rhea" id="RHEA:24408"/>
        <dbReference type="ChEBI" id="CHEBI:15377"/>
        <dbReference type="ChEBI" id="CHEBI:15378"/>
        <dbReference type="ChEBI" id="CHEBI:16335"/>
        <dbReference type="ChEBI" id="CHEBI:17596"/>
        <dbReference type="ChEBI" id="CHEBI:28938"/>
        <dbReference type="EC" id="3.5.4.4"/>
    </reaction>
    <physiologicalReaction direction="left-to-right" evidence="7">
        <dbReference type="Rhea" id="RHEA:24409"/>
    </physiologicalReaction>
</comment>
<keyword evidence="4" id="KW-0479">Metal-binding</keyword>
<reference evidence="11 12" key="1">
    <citation type="submission" date="2019-10" db="EMBL/GenBank/DDBJ databases">
        <title>Whole-genome sequence of the purple nonsulfur photosynthetic bacterium Rhodocyclus tenuis.</title>
        <authorList>
            <person name="Kyndt J.A."/>
            <person name="Meyer T.E."/>
        </authorList>
    </citation>
    <scope>NUCLEOTIDE SEQUENCE [LARGE SCALE GENOMIC DNA]</scope>
    <source>
        <strain evidence="11 12">DSM 110</strain>
    </source>
</reference>
<organism evidence="11 12">
    <name type="scientific">Rhodocyclus tenuis</name>
    <name type="common">Rhodospirillum tenue</name>
    <dbReference type="NCBI Taxonomy" id="1066"/>
    <lineage>
        <taxon>Bacteria</taxon>
        <taxon>Pseudomonadati</taxon>
        <taxon>Pseudomonadota</taxon>
        <taxon>Betaproteobacteria</taxon>
        <taxon>Rhodocyclales</taxon>
        <taxon>Rhodocyclaceae</taxon>
        <taxon>Rhodocyclus</taxon>
    </lineage>
</organism>
<dbReference type="PANTHER" id="PTHR30616">
    <property type="entry name" value="UNCHARACTERIZED PROTEIN YFIH"/>
    <property type="match status" value="1"/>
</dbReference>
<dbReference type="GO" id="GO:0016787">
    <property type="term" value="F:hydrolase activity"/>
    <property type="evidence" value="ECO:0007669"/>
    <property type="project" value="UniProtKB-KW"/>
</dbReference>
<proteinExistence type="inferred from homology"/>
<evidence type="ECO:0000256" key="6">
    <source>
        <dbReference type="ARBA" id="ARBA00022833"/>
    </source>
</evidence>
<evidence type="ECO:0000256" key="4">
    <source>
        <dbReference type="ARBA" id="ARBA00022723"/>
    </source>
</evidence>
<protein>
    <recommendedName>
        <fullName evidence="10">Purine nucleoside phosphorylase</fullName>
    </recommendedName>
</protein>
<comment type="similarity">
    <text evidence="2 10">Belongs to the purine nucleoside phosphorylase YfiH/LACC1 family.</text>
</comment>
<evidence type="ECO:0000256" key="3">
    <source>
        <dbReference type="ARBA" id="ARBA00022679"/>
    </source>
</evidence>
<accession>A0A6L5JSX7</accession>
<dbReference type="CDD" id="cd16833">
    <property type="entry name" value="YfiH"/>
    <property type="match status" value="1"/>
</dbReference>
<comment type="catalytic activity">
    <reaction evidence="9">
        <text>S-methyl-5'-thioadenosine + phosphate = 5-(methylsulfanyl)-alpha-D-ribose 1-phosphate + adenine</text>
        <dbReference type="Rhea" id="RHEA:11852"/>
        <dbReference type="ChEBI" id="CHEBI:16708"/>
        <dbReference type="ChEBI" id="CHEBI:17509"/>
        <dbReference type="ChEBI" id="CHEBI:43474"/>
        <dbReference type="ChEBI" id="CHEBI:58533"/>
        <dbReference type="EC" id="2.4.2.28"/>
    </reaction>
    <physiologicalReaction direction="left-to-right" evidence="9">
        <dbReference type="Rhea" id="RHEA:11853"/>
    </physiologicalReaction>
</comment>
<keyword evidence="6" id="KW-0862">Zinc</keyword>
<evidence type="ECO:0000256" key="8">
    <source>
        <dbReference type="ARBA" id="ARBA00048968"/>
    </source>
</evidence>
<dbReference type="EMBL" id="WIXJ01000001">
    <property type="protein sequence ID" value="MQY50319.1"/>
    <property type="molecule type" value="Genomic_DNA"/>
</dbReference>
<evidence type="ECO:0000256" key="1">
    <source>
        <dbReference type="ARBA" id="ARBA00000553"/>
    </source>
</evidence>
<evidence type="ECO:0000256" key="5">
    <source>
        <dbReference type="ARBA" id="ARBA00022801"/>
    </source>
</evidence>
<name>A0A6L5JSX7_RHOTE</name>
<evidence type="ECO:0000313" key="11">
    <source>
        <dbReference type="EMBL" id="MQY50319.1"/>
    </source>
</evidence>
<dbReference type="InterPro" id="IPR011324">
    <property type="entry name" value="Cytotoxic_necrot_fac-like_cat"/>
</dbReference>
<dbReference type="Proteomes" id="UP000480275">
    <property type="component" value="Unassembled WGS sequence"/>
</dbReference>
<dbReference type="GO" id="GO:0017061">
    <property type="term" value="F:S-methyl-5-thioadenosine phosphorylase activity"/>
    <property type="evidence" value="ECO:0007669"/>
    <property type="project" value="UniProtKB-EC"/>
</dbReference>
<evidence type="ECO:0000256" key="2">
    <source>
        <dbReference type="ARBA" id="ARBA00007353"/>
    </source>
</evidence>
<evidence type="ECO:0000256" key="7">
    <source>
        <dbReference type="ARBA" id="ARBA00047989"/>
    </source>
</evidence>
<evidence type="ECO:0000256" key="10">
    <source>
        <dbReference type="RuleBase" id="RU361274"/>
    </source>
</evidence>
<dbReference type="SUPFAM" id="SSF64438">
    <property type="entry name" value="CNF1/YfiH-like putative cysteine hydrolases"/>
    <property type="match status" value="1"/>
</dbReference>
<sequence length="234" mass="24788">MRTLLTTRQGGFSQGAFAGFNLAMHVADDPRAVAANRALLATALPSPPHWLEQVHGVEVVELFSPASPDAVPPRADAAITRQAGVVCAVLTADCLPVLLCDREGSVVGAAHAGWRGLCGGVIERTVAAMACPPERLYAFFGPAIGSTAFVVGDEVRAAFLAVDAADSAAFRAQGEGKWLADLYALARERLRRLGVAQITGGQACTFRDAERFYSYRRDGSCGRMASLIWRSPAE</sequence>
<dbReference type="Gene3D" id="3.60.140.10">
    <property type="entry name" value="CNF1/YfiH-like putative cysteine hydrolases"/>
    <property type="match status" value="1"/>
</dbReference>
<dbReference type="AlphaFoldDB" id="A0A6L5JSX7"/>
<evidence type="ECO:0000313" key="12">
    <source>
        <dbReference type="Proteomes" id="UP000480275"/>
    </source>
</evidence>
<dbReference type="Pfam" id="PF02578">
    <property type="entry name" value="Cu-oxidase_4"/>
    <property type="match status" value="1"/>
</dbReference>
<gene>
    <name evidence="11" type="primary">pgeF</name>
    <name evidence="11" type="ORF">GHK24_00785</name>
</gene>
<comment type="caution">
    <text evidence="11">The sequence shown here is derived from an EMBL/GenBank/DDBJ whole genome shotgun (WGS) entry which is preliminary data.</text>
</comment>
<dbReference type="GO" id="GO:0005507">
    <property type="term" value="F:copper ion binding"/>
    <property type="evidence" value="ECO:0007669"/>
    <property type="project" value="TreeGrafter"/>
</dbReference>
<dbReference type="InterPro" id="IPR003730">
    <property type="entry name" value="Cu_polyphenol_OxRdtase"/>
</dbReference>
<dbReference type="NCBIfam" id="TIGR00726">
    <property type="entry name" value="peptidoglycan editing factor PgeF"/>
    <property type="match status" value="1"/>
</dbReference>